<dbReference type="HOGENOM" id="CLU_752125_0_0_6"/>
<reference evidence="1 2" key="1">
    <citation type="journal article" date="2013" name="Nat. Commun.">
        <title>Genome sequence and functional genomic analysis of the oil-degrading bacterium Oleispira antarctica.</title>
        <authorList>
            <person name="Kube M."/>
            <person name="Chernikova T.N."/>
            <person name="Al-Ramahi Y."/>
            <person name="Beloqui A."/>
            <person name="Lopez-Cortez N."/>
            <person name="Guazzaroni M.E."/>
            <person name="Heipieper H.J."/>
            <person name="Klages S."/>
            <person name="Kotsyurbenko O.R."/>
            <person name="Langer I."/>
            <person name="Nechitaylo T.Y."/>
            <person name="Lunsdorf H."/>
            <person name="Fernandez M."/>
            <person name="Juarez S."/>
            <person name="Ciordia S."/>
            <person name="Singer A."/>
            <person name="Kagan O."/>
            <person name="Egorova O."/>
            <person name="Petit P.A."/>
            <person name="Stogios P."/>
            <person name="Kim Y."/>
            <person name="Tchigvintsev A."/>
            <person name="Flick R."/>
            <person name="Denaro R."/>
            <person name="Genovese M."/>
            <person name="Albar J.P."/>
            <person name="Reva O.N."/>
            <person name="Martinez-Gomariz M."/>
            <person name="Tran H."/>
            <person name="Ferrer M."/>
            <person name="Savchenko A."/>
            <person name="Yakunin A.F."/>
            <person name="Yakimov M.M."/>
            <person name="Golyshina O.V."/>
            <person name="Reinhardt R."/>
            <person name="Golyshin P.N."/>
        </authorList>
    </citation>
    <scope>NUCLEOTIDE SEQUENCE [LARGE SCALE GENOMIC DNA]</scope>
</reference>
<name>R4YNX9_OLEAN</name>
<dbReference type="OrthoDB" id="6117813at2"/>
<proteinExistence type="predicted"/>
<evidence type="ECO:0008006" key="3">
    <source>
        <dbReference type="Google" id="ProtNLM"/>
    </source>
</evidence>
<evidence type="ECO:0000313" key="2">
    <source>
        <dbReference type="Proteomes" id="UP000032749"/>
    </source>
</evidence>
<dbReference type="Proteomes" id="UP000032749">
    <property type="component" value="Chromosome"/>
</dbReference>
<organism evidence="1 2">
    <name type="scientific">Oleispira antarctica RB-8</name>
    <dbReference type="NCBI Taxonomy" id="698738"/>
    <lineage>
        <taxon>Bacteria</taxon>
        <taxon>Pseudomonadati</taxon>
        <taxon>Pseudomonadota</taxon>
        <taxon>Gammaproteobacteria</taxon>
        <taxon>Oceanospirillales</taxon>
        <taxon>Oceanospirillaceae</taxon>
        <taxon>Oleispira</taxon>
    </lineage>
</organism>
<dbReference type="KEGG" id="oai:OLEAN_C23440"/>
<evidence type="ECO:0000313" key="1">
    <source>
        <dbReference type="EMBL" id="CCK76520.1"/>
    </source>
</evidence>
<dbReference type="STRING" id="698738.OLEAN_C23440"/>
<sequence>MNKIFILLTCLCLSACDLDLGSSYDPTTRTMYIDYYQEACSETSNLLCLRIRLDTDDAFEVSEVPMSGFENLKWGSRYKVQVEAERDSDGDDTHYSFESIDSTDVIDASSNEFVLTFNMASEILLDNQNNSWIVGTEKIFSCSDADCTLLSNSYRDNDKIQLSFTAENDELTLLAVKCQSSDTDFSSKCEGVNDAVFDIAHYRSDCGLSEPRLCFVYKEKNDASTEWNILPFGIAGFTAQWGKEYRIDVKVTIKAKALKSVEFVKERESADRTNESFNMIMRTGASGLEESNNDVISYDGIEFNCSRYNKCSDIDDAVEQASSSQERFLILQAFVETSGEVPVILIKDLLCDEASDKFKAECVSKHDDVYWNE</sequence>
<accession>R4YNX9</accession>
<protein>
    <recommendedName>
        <fullName evidence="3">DUF4377 domain-containing protein</fullName>
    </recommendedName>
</protein>
<dbReference type="AlphaFoldDB" id="R4YNX9"/>
<gene>
    <name evidence="1" type="ORF">OLEAN_C23440</name>
</gene>
<dbReference type="EMBL" id="FO203512">
    <property type="protein sequence ID" value="CCK76520.1"/>
    <property type="molecule type" value="Genomic_DNA"/>
</dbReference>
<keyword evidence="2" id="KW-1185">Reference proteome</keyword>